<evidence type="ECO:0008006" key="3">
    <source>
        <dbReference type="Google" id="ProtNLM"/>
    </source>
</evidence>
<comment type="caution">
    <text evidence="1">The sequence shown here is derived from an EMBL/GenBank/DDBJ whole genome shotgun (WGS) entry which is preliminary data.</text>
</comment>
<keyword evidence="2" id="KW-1185">Reference proteome</keyword>
<gene>
    <name evidence="1" type="ORF">RVY80_09295</name>
</gene>
<dbReference type="EMBL" id="JAWJZB010000011">
    <property type="protein sequence ID" value="MDV5089015.1"/>
    <property type="molecule type" value="Genomic_DNA"/>
</dbReference>
<dbReference type="RefSeq" id="WP_317330383.1">
    <property type="nucleotide sequence ID" value="NZ_JAWJZA010000012.1"/>
</dbReference>
<evidence type="ECO:0000313" key="2">
    <source>
        <dbReference type="Proteomes" id="UP001272515"/>
    </source>
</evidence>
<evidence type="ECO:0000313" key="1">
    <source>
        <dbReference type="EMBL" id="MDV5089015.1"/>
    </source>
</evidence>
<name>A0ABU3ZAS6_9FIRM</name>
<sequence>MGPDTVESLYEKMDFGILDFDNTDVLYTDLLDDGSYATITDNDGHMPETLETEIVFSVYDDNDSFQWSVTLEDSLYFQELYSAAESTEALLATLQDIRQEHIELYDSL</sequence>
<reference evidence="1 2" key="1">
    <citation type="submission" date="2023-10" db="EMBL/GenBank/DDBJ databases">
        <title>Veillonella sp. nov., isolated from a pig farm feces dump.</title>
        <authorList>
            <person name="Chang Y.-H."/>
        </authorList>
    </citation>
    <scope>NUCLEOTIDE SEQUENCE [LARGE SCALE GENOMIC DNA]</scope>
    <source>
        <strain evidence="1 2">YH-vei2233</strain>
    </source>
</reference>
<organism evidence="1 2">
    <name type="scientific">Veillonella absiana</name>
    <dbReference type="NCBI Taxonomy" id="3079305"/>
    <lineage>
        <taxon>Bacteria</taxon>
        <taxon>Bacillati</taxon>
        <taxon>Bacillota</taxon>
        <taxon>Negativicutes</taxon>
        <taxon>Veillonellales</taxon>
        <taxon>Veillonellaceae</taxon>
        <taxon>Veillonella</taxon>
    </lineage>
</organism>
<accession>A0ABU3ZAS6</accession>
<protein>
    <recommendedName>
        <fullName evidence="3">DUF1292 domain-containing protein</fullName>
    </recommendedName>
</protein>
<proteinExistence type="predicted"/>
<dbReference type="Proteomes" id="UP001272515">
    <property type="component" value="Unassembled WGS sequence"/>
</dbReference>